<dbReference type="RefSeq" id="WP_190042544.1">
    <property type="nucleotide sequence ID" value="NZ_BNBE01000002.1"/>
</dbReference>
<dbReference type="PROSITE" id="PS50222">
    <property type="entry name" value="EF_HAND_2"/>
    <property type="match status" value="2"/>
</dbReference>
<dbReference type="Pfam" id="PF13202">
    <property type="entry name" value="EF-hand_5"/>
    <property type="match status" value="1"/>
</dbReference>
<gene>
    <name evidence="2" type="ORF">GCM10017667_41670</name>
</gene>
<dbReference type="GO" id="GO:0005509">
    <property type="term" value="F:calcium ion binding"/>
    <property type="evidence" value="ECO:0007669"/>
    <property type="project" value="InterPro"/>
</dbReference>
<reference evidence="2" key="1">
    <citation type="journal article" date="2014" name="Int. J. Syst. Evol. Microbiol.">
        <title>Complete genome sequence of Corynebacterium casei LMG S-19264T (=DSM 44701T), isolated from a smear-ripened cheese.</title>
        <authorList>
            <consortium name="US DOE Joint Genome Institute (JGI-PGF)"/>
            <person name="Walter F."/>
            <person name="Albersmeier A."/>
            <person name="Kalinowski J."/>
            <person name="Ruckert C."/>
        </authorList>
    </citation>
    <scope>NUCLEOTIDE SEQUENCE</scope>
    <source>
        <strain evidence="2">JCM 4122</strain>
    </source>
</reference>
<name>A0A919EQ26_STRFL</name>
<dbReference type="InterPro" id="IPR002048">
    <property type="entry name" value="EF_hand_dom"/>
</dbReference>
<dbReference type="CDD" id="cd00051">
    <property type="entry name" value="EFh"/>
    <property type="match status" value="1"/>
</dbReference>
<dbReference type="Proteomes" id="UP000632849">
    <property type="component" value="Unassembled WGS sequence"/>
</dbReference>
<dbReference type="InterPro" id="IPR018247">
    <property type="entry name" value="EF_Hand_1_Ca_BS"/>
</dbReference>
<organism evidence="2 3">
    <name type="scientific">Streptomyces filamentosus</name>
    <name type="common">Streptomyces roseosporus</name>
    <dbReference type="NCBI Taxonomy" id="67294"/>
    <lineage>
        <taxon>Bacteria</taxon>
        <taxon>Bacillati</taxon>
        <taxon>Actinomycetota</taxon>
        <taxon>Actinomycetes</taxon>
        <taxon>Kitasatosporales</taxon>
        <taxon>Streptomycetaceae</taxon>
        <taxon>Streptomyces</taxon>
    </lineage>
</organism>
<dbReference type="PROSITE" id="PS00018">
    <property type="entry name" value="EF_HAND_1"/>
    <property type="match status" value="2"/>
</dbReference>
<accession>A0A919EQ26</accession>
<proteinExistence type="predicted"/>
<dbReference type="EMBL" id="BNBE01000002">
    <property type="protein sequence ID" value="GHG06230.1"/>
    <property type="molecule type" value="Genomic_DNA"/>
</dbReference>
<evidence type="ECO:0000313" key="2">
    <source>
        <dbReference type="EMBL" id="GHG06230.1"/>
    </source>
</evidence>
<dbReference type="InterPro" id="IPR011992">
    <property type="entry name" value="EF-hand-dom_pair"/>
</dbReference>
<evidence type="ECO:0000259" key="1">
    <source>
        <dbReference type="PROSITE" id="PS50222"/>
    </source>
</evidence>
<feature type="domain" description="EF-hand" evidence="1">
    <location>
        <begin position="6"/>
        <end position="41"/>
    </location>
</feature>
<feature type="domain" description="EF-hand" evidence="1">
    <location>
        <begin position="135"/>
        <end position="170"/>
    </location>
</feature>
<evidence type="ECO:0000313" key="3">
    <source>
        <dbReference type="Proteomes" id="UP000632849"/>
    </source>
</evidence>
<dbReference type="Gene3D" id="1.10.238.10">
    <property type="entry name" value="EF-hand"/>
    <property type="match status" value="1"/>
</dbReference>
<dbReference type="Pfam" id="PF13499">
    <property type="entry name" value="EF-hand_7"/>
    <property type="match status" value="1"/>
</dbReference>
<dbReference type="SMART" id="SM00054">
    <property type="entry name" value="EFh"/>
    <property type="match status" value="3"/>
</dbReference>
<comment type="caution">
    <text evidence="2">The sequence shown here is derived from an EMBL/GenBank/DDBJ whole genome shotgun (WGS) entry which is preliminary data.</text>
</comment>
<protein>
    <submittedName>
        <fullName evidence="2">Calcium-binding protein</fullName>
    </submittedName>
</protein>
<dbReference type="AlphaFoldDB" id="A0A919EQ26"/>
<dbReference type="SUPFAM" id="SSF47473">
    <property type="entry name" value="EF-hand"/>
    <property type="match status" value="1"/>
</dbReference>
<keyword evidence="3" id="KW-1185">Reference proteome</keyword>
<reference evidence="2" key="2">
    <citation type="submission" date="2020-09" db="EMBL/GenBank/DDBJ databases">
        <authorList>
            <person name="Sun Q."/>
            <person name="Ohkuma M."/>
        </authorList>
    </citation>
    <scope>NUCLEOTIDE SEQUENCE</scope>
    <source>
        <strain evidence="2">JCM 4122</strain>
    </source>
</reference>
<sequence length="194" mass="20825">MDGQEFLTAKIERGFDQLDVDGSGVLTEEDHVEMGRRVASSLGHAEGSPEEERIIGAYTAIWREVHLPFLPAGSRGIPKDRFVASTRTLADDPEAARAALGGIAATYLRIADLDEDGRISPAEFLAFQRGHFPGLTEESAAEAFGHLDTDGDGVLSPDEFTSAVIEFWTSSDPAATGNWWMGRPASLPSGPARP</sequence>